<dbReference type="PANTHER" id="PTHR10963:SF24">
    <property type="entry name" value="GLYCOSIDASE C21B10.07-RELATED"/>
    <property type="match status" value="1"/>
</dbReference>
<evidence type="ECO:0000259" key="2">
    <source>
        <dbReference type="PROSITE" id="PS51762"/>
    </source>
</evidence>
<dbReference type="SUPFAM" id="SSF49899">
    <property type="entry name" value="Concanavalin A-like lectins/glucanases"/>
    <property type="match status" value="1"/>
</dbReference>
<accession>A0A917N1A7</accession>
<dbReference type="InterPro" id="IPR050546">
    <property type="entry name" value="Glycosyl_Hydrlase_16"/>
</dbReference>
<dbReference type="EMBL" id="BMDO01000003">
    <property type="protein sequence ID" value="GGI50344.1"/>
    <property type="molecule type" value="Genomic_DNA"/>
</dbReference>
<dbReference type="Gene3D" id="2.60.120.200">
    <property type="match status" value="1"/>
</dbReference>
<keyword evidence="4" id="KW-1185">Reference proteome</keyword>
<feature type="domain" description="GH16" evidence="2">
    <location>
        <begin position="22"/>
        <end position="264"/>
    </location>
</feature>
<dbReference type="GO" id="GO:0004553">
    <property type="term" value="F:hydrolase activity, hydrolyzing O-glycosyl compounds"/>
    <property type="evidence" value="ECO:0007669"/>
    <property type="project" value="InterPro"/>
</dbReference>
<evidence type="ECO:0000256" key="1">
    <source>
        <dbReference type="ARBA" id="ARBA00006865"/>
    </source>
</evidence>
<dbReference type="InterPro" id="IPR013320">
    <property type="entry name" value="ConA-like_dom_sf"/>
</dbReference>
<sequence length="267" mass="29296">MKKIILLLSMGITLLTVSCKKTSSDAVQTPDEDAALKATNAVSWVTVLPTTSFNAYSTYWNNLYPWGSDHNGSARMRSENIATSGGVLTMTAYPGTVSDKPSIHYFSGTCYAKQQVTVSTSWPKWRVSGEFQCPSVKGTWPAFWLNGSIQWPPESDIMEFKGSTTNWTNTYKNENGQWSSVGTVISGPANWHTYTAYLTRIGTTNNVSIEYWIDGTKVSTQTGQNFVDQPLNLIIDLQMEGSSGTPGPTGNTVMKARNVTIQRSATL</sequence>
<protein>
    <recommendedName>
        <fullName evidence="2">GH16 domain-containing protein</fullName>
    </recommendedName>
</protein>
<dbReference type="AlphaFoldDB" id="A0A917N1A7"/>
<dbReference type="PROSITE" id="PS51762">
    <property type="entry name" value="GH16_2"/>
    <property type="match status" value="1"/>
</dbReference>
<dbReference type="GO" id="GO:0009251">
    <property type="term" value="P:glucan catabolic process"/>
    <property type="evidence" value="ECO:0007669"/>
    <property type="project" value="TreeGrafter"/>
</dbReference>
<dbReference type="InterPro" id="IPR000757">
    <property type="entry name" value="Beta-glucanase-like"/>
</dbReference>
<gene>
    <name evidence="3" type="ORF">GCM10011425_15560</name>
</gene>
<reference evidence="3" key="1">
    <citation type="journal article" date="2014" name="Int. J. Syst. Evol. Microbiol.">
        <title>Complete genome sequence of Corynebacterium casei LMG S-19264T (=DSM 44701T), isolated from a smear-ripened cheese.</title>
        <authorList>
            <consortium name="US DOE Joint Genome Institute (JGI-PGF)"/>
            <person name="Walter F."/>
            <person name="Albersmeier A."/>
            <person name="Kalinowski J."/>
            <person name="Ruckert C."/>
        </authorList>
    </citation>
    <scope>NUCLEOTIDE SEQUENCE</scope>
    <source>
        <strain evidence="3">CCM 8711</strain>
    </source>
</reference>
<evidence type="ECO:0000313" key="3">
    <source>
        <dbReference type="EMBL" id="GGI50344.1"/>
    </source>
</evidence>
<name>A0A917N1A7_9SPHI</name>
<dbReference type="RefSeq" id="WP_188415443.1">
    <property type="nucleotide sequence ID" value="NZ_BMDO01000003.1"/>
</dbReference>
<dbReference type="PROSITE" id="PS51257">
    <property type="entry name" value="PROKAR_LIPOPROTEIN"/>
    <property type="match status" value="1"/>
</dbReference>
<dbReference type="PANTHER" id="PTHR10963">
    <property type="entry name" value="GLYCOSYL HYDROLASE-RELATED"/>
    <property type="match status" value="1"/>
</dbReference>
<reference evidence="3" key="2">
    <citation type="submission" date="2020-09" db="EMBL/GenBank/DDBJ databases">
        <authorList>
            <person name="Sun Q."/>
            <person name="Sedlacek I."/>
        </authorList>
    </citation>
    <scope>NUCLEOTIDE SEQUENCE</scope>
    <source>
        <strain evidence="3">CCM 8711</strain>
    </source>
</reference>
<dbReference type="Proteomes" id="UP000662074">
    <property type="component" value="Unassembled WGS sequence"/>
</dbReference>
<evidence type="ECO:0000313" key="4">
    <source>
        <dbReference type="Proteomes" id="UP000662074"/>
    </source>
</evidence>
<proteinExistence type="inferred from homology"/>
<organism evidence="3 4">
    <name type="scientific">Mucilaginibacter galii</name>
    <dbReference type="NCBI Taxonomy" id="2005073"/>
    <lineage>
        <taxon>Bacteria</taxon>
        <taxon>Pseudomonadati</taxon>
        <taxon>Bacteroidota</taxon>
        <taxon>Sphingobacteriia</taxon>
        <taxon>Sphingobacteriales</taxon>
        <taxon>Sphingobacteriaceae</taxon>
        <taxon>Mucilaginibacter</taxon>
    </lineage>
</organism>
<comment type="caution">
    <text evidence="3">The sequence shown here is derived from an EMBL/GenBank/DDBJ whole genome shotgun (WGS) entry which is preliminary data.</text>
</comment>
<comment type="similarity">
    <text evidence="1">Belongs to the glycosyl hydrolase 16 family.</text>
</comment>